<dbReference type="EMBL" id="GBXM01001562">
    <property type="protein sequence ID" value="JAI07016.1"/>
    <property type="molecule type" value="Transcribed_RNA"/>
</dbReference>
<protein>
    <submittedName>
        <fullName evidence="1">Uncharacterized protein</fullName>
    </submittedName>
</protein>
<dbReference type="AlphaFoldDB" id="A0A0E9XYT1"/>
<sequence length="28" mass="3206">MELWLGVRLVHSNAFSVNMLLVIFPCTD</sequence>
<reference evidence="1" key="2">
    <citation type="journal article" date="2015" name="Fish Shellfish Immunol.">
        <title>Early steps in the European eel (Anguilla anguilla)-Vibrio vulnificus interaction in the gills: Role of the RtxA13 toxin.</title>
        <authorList>
            <person name="Callol A."/>
            <person name="Pajuelo D."/>
            <person name="Ebbesson L."/>
            <person name="Teles M."/>
            <person name="MacKenzie S."/>
            <person name="Amaro C."/>
        </authorList>
    </citation>
    <scope>NUCLEOTIDE SEQUENCE</scope>
</reference>
<organism evidence="1">
    <name type="scientific">Anguilla anguilla</name>
    <name type="common">European freshwater eel</name>
    <name type="synonym">Muraena anguilla</name>
    <dbReference type="NCBI Taxonomy" id="7936"/>
    <lineage>
        <taxon>Eukaryota</taxon>
        <taxon>Metazoa</taxon>
        <taxon>Chordata</taxon>
        <taxon>Craniata</taxon>
        <taxon>Vertebrata</taxon>
        <taxon>Euteleostomi</taxon>
        <taxon>Actinopterygii</taxon>
        <taxon>Neopterygii</taxon>
        <taxon>Teleostei</taxon>
        <taxon>Anguilliformes</taxon>
        <taxon>Anguillidae</taxon>
        <taxon>Anguilla</taxon>
    </lineage>
</organism>
<accession>A0A0E9XYT1</accession>
<reference evidence="1" key="1">
    <citation type="submission" date="2014-11" db="EMBL/GenBank/DDBJ databases">
        <authorList>
            <person name="Amaro Gonzalez C."/>
        </authorList>
    </citation>
    <scope>NUCLEOTIDE SEQUENCE</scope>
</reference>
<evidence type="ECO:0000313" key="1">
    <source>
        <dbReference type="EMBL" id="JAI07016.1"/>
    </source>
</evidence>
<proteinExistence type="predicted"/>
<name>A0A0E9XYT1_ANGAN</name>